<evidence type="ECO:0000256" key="1">
    <source>
        <dbReference type="SAM" id="Phobius"/>
    </source>
</evidence>
<feature type="non-terminal residue" evidence="2">
    <location>
        <position position="336"/>
    </location>
</feature>
<keyword evidence="1" id="KW-0472">Membrane</keyword>
<keyword evidence="2" id="KW-0378">Hydrolase</keyword>
<dbReference type="PANTHER" id="PTHR10963:SF24">
    <property type="entry name" value="GLYCOSIDASE C21B10.07-RELATED"/>
    <property type="match status" value="1"/>
</dbReference>
<dbReference type="Gene3D" id="2.60.120.200">
    <property type="match status" value="1"/>
</dbReference>
<dbReference type="GO" id="GO:0009251">
    <property type="term" value="P:glucan catabolic process"/>
    <property type="evidence" value="ECO:0007669"/>
    <property type="project" value="TreeGrafter"/>
</dbReference>
<dbReference type="AlphaFoldDB" id="A0AAD4Q6P5"/>
<sequence>RPPISPSRPARYTAGTVFFTLLLSLFLTLLPFSKDEWIGDGFFEGWRWETTNDPTHGRVNFVDQAEALIKNLTYADGGKFIMRADDWSIVDPLARGRDSIRILSNNAYDEAIIVLDLQHMPAGSKLGPWPHGGEIDIIEGVNDNTHNQATLHTAPNCRVPRESRLQTGILKSVTGALYPPIAIPAVNFNAGCGVEFSESRTSYGDQFNLAGGGYFVMYKGRDSVKVWFFPRGHDVPEVIRDGAQRRKLVYPDFDWDVPAANFPFDSDQCDYEQHFDAHQIVFDLTFCGDWAGSAWSNSGCGTAGECVDFVNNNPSEFAEAFWEINSLRVYTPQRSW</sequence>
<dbReference type="SUPFAM" id="SSF49899">
    <property type="entry name" value="Concanavalin A-like lectins/glucanases"/>
    <property type="match status" value="1"/>
</dbReference>
<dbReference type="EMBL" id="JAKELL010000097">
    <property type="protein sequence ID" value="KAH8982710.1"/>
    <property type="molecule type" value="Genomic_DNA"/>
</dbReference>
<protein>
    <submittedName>
        <fullName evidence="2">Glycoside hydrolase family 16 protein</fullName>
    </submittedName>
</protein>
<keyword evidence="1" id="KW-1133">Transmembrane helix</keyword>
<dbReference type="GO" id="GO:0016787">
    <property type="term" value="F:hydrolase activity"/>
    <property type="evidence" value="ECO:0007669"/>
    <property type="project" value="UniProtKB-KW"/>
</dbReference>
<dbReference type="InterPro" id="IPR050546">
    <property type="entry name" value="Glycosyl_Hydrlase_16"/>
</dbReference>
<proteinExistence type="predicted"/>
<keyword evidence="3" id="KW-1185">Reference proteome</keyword>
<dbReference type="Proteomes" id="UP001201163">
    <property type="component" value="Unassembled WGS sequence"/>
</dbReference>
<reference evidence="2" key="1">
    <citation type="submission" date="2022-01" db="EMBL/GenBank/DDBJ databases">
        <title>Comparative genomics reveals a dynamic genome evolution in the ectomycorrhizal milk-cap (Lactarius) mushrooms.</title>
        <authorList>
            <consortium name="DOE Joint Genome Institute"/>
            <person name="Lebreton A."/>
            <person name="Tang N."/>
            <person name="Kuo A."/>
            <person name="LaButti K."/>
            <person name="Drula E."/>
            <person name="Barry K."/>
            <person name="Clum A."/>
            <person name="Lipzen A."/>
            <person name="Mousain D."/>
            <person name="Ng V."/>
            <person name="Wang R."/>
            <person name="Wang X."/>
            <person name="Dai Y."/>
            <person name="Henrissat B."/>
            <person name="Grigoriev I.V."/>
            <person name="Guerin-Laguette A."/>
            <person name="Yu F."/>
            <person name="Martin F.M."/>
        </authorList>
    </citation>
    <scope>NUCLEOTIDE SEQUENCE</scope>
    <source>
        <strain evidence="2">QP</strain>
    </source>
</reference>
<gene>
    <name evidence="2" type="ORF">EDB92DRAFT_1893612</name>
</gene>
<comment type="caution">
    <text evidence="2">The sequence shown here is derived from an EMBL/GenBank/DDBJ whole genome shotgun (WGS) entry which is preliminary data.</text>
</comment>
<evidence type="ECO:0000313" key="2">
    <source>
        <dbReference type="EMBL" id="KAH8982710.1"/>
    </source>
</evidence>
<dbReference type="Pfam" id="PF26113">
    <property type="entry name" value="GH16_XgeA"/>
    <property type="match status" value="1"/>
</dbReference>
<accession>A0AAD4Q6P5</accession>
<feature type="transmembrane region" description="Helical" evidence="1">
    <location>
        <begin position="12"/>
        <end position="32"/>
    </location>
</feature>
<dbReference type="PANTHER" id="PTHR10963">
    <property type="entry name" value="GLYCOSYL HYDROLASE-RELATED"/>
    <property type="match status" value="1"/>
</dbReference>
<dbReference type="InterPro" id="IPR013320">
    <property type="entry name" value="ConA-like_dom_sf"/>
</dbReference>
<organism evidence="2 3">
    <name type="scientific">Lactarius akahatsu</name>
    <dbReference type="NCBI Taxonomy" id="416441"/>
    <lineage>
        <taxon>Eukaryota</taxon>
        <taxon>Fungi</taxon>
        <taxon>Dikarya</taxon>
        <taxon>Basidiomycota</taxon>
        <taxon>Agaricomycotina</taxon>
        <taxon>Agaricomycetes</taxon>
        <taxon>Russulales</taxon>
        <taxon>Russulaceae</taxon>
        <taxon>Lactarius</taxon>
    </lineage>
</organism>
<keyword evidence="1" id="KW-0812">Transmembrane</keyword>
<evidence type="ECO:0000313" key="3">
    <source>
        <dbReference type="Proteomes" id="UP001201163"/>
    </source>
</evidence>
<name>A0AAD4Q6P5_9AGAM</name>